<dbReference type="PANTHER" id="PTHR34265">
    <property type="entry name" value="TYPE III PANTOTHENATE KINASE"/>
    <property type="match status" value="1"/>
</dbReference>
<dbReference type="Proteomes" id="UP000651482">
    <property type="component" value="Unassembled WGS sequence"/>
</dbReference>
<evidence type="ECO:0000313" key="18">
    <source>
        <dbReference type="Proteomes" id="UP000651482"/>
    </source>
</evidence>
<comment type="caution">
    <text evidence="16">Lacks conserved residue(s) required for the propagation of feature annotation.</text>
</comment>
<protein>
    <recommendedName>
        <fullName evidence="15 16">Type III pantothenate kinase</fullName>
        <ecNumber evidence="6 16">2.7.1.33</ecNumber>
    </recommendedName>
    <alternativeName>
        <fullName evidence="16">PanK-III</fullName>
    </alternativeName>
    <alternativeName>
        <fullName evidence="16">Pantothenic acid kinase</fullName>
    </alternativeName>
</protein>
<evidence type="ECO:0000313" key="17">
    <source>
        <dbReference type="EMBL" id="MBC8532972.1"/>
    </source>
</evidence>
<evidence type="ECO:0000256" key="15">
    <source>
        <dbReference type="ARBA" id="ARBA00040883"/>
    </source>
</evidence>
<comment type="pathway">
    <text evidence="4 16">Cofactor biosynthesis; coenzyme A biosynthesis; CoA from (R)-pantothenate: step 1/5.</text>
</comment>
<keyword evidence="13 16" id="KW-0173">Coenzyme A biosynthesis</keyword>
<keyword evidence="12 16" id="KW-0630">Potassium</keyword>
<evidence type="ECO:0000256" key="5">
    <source>
        <dbReference type="ARBA" id="ARBA00011738"/>
    </source>
</evidence>
<dbReference type="PANTHER" id="PTHR34265:SF1">
    <property type="entry name" value="TYPE III PANTOTHENATE KINASE"/>
    <property type="match status" value="1"/>
</dbReference>
<evidence type="ECO:0000256" key="11">
    <source>
        <dbReference type="ARBA" id="ARBA00022840"/>
    </source>
</evidence>
<dbReference type="NCBIfam" id="NF009855">
    <property type="entry name" value="PRK13321.1"/>
    <property type="match status" value="1"/>
</dbReference>
<dbReference type="AlphaFoldDB" id="A0A926D7S6"/>
<evidence type="ECO:0000256" key="1">
    <source>
        <dbReference type="ARBA" id="ARBA00001206"/>
    </source>
</evidence>
<evidence type="ECO:0000256" key="13">
    <source>
        <dbReference type="ARBA" id="ARBA00022993"/>
    </source>
</evidence>
<evidence type="ECO:0000256" key="6">
    <source>
        <dbReference type="ARBA" id="ARBA00012102"/>
    </source>
</evidence>
<keyword evidence="10 16" id="KW-0418">Kinase</keyword>
<dbReference type="InterPro" id="IPR004619">
    <property type="entry name" value="Type_III_PanK"/>
</dbReference>
<dbReference type="GO" id="GO:0015937">
    <property type="term" value="P:coenzyme A biosynthetic process"/>
    <property type="evidence" value="ECO:0007669"/>
    <property type="project" value="UniProtKB-UniRule"/>
</dbReference>
<keyword evidence="9 16" id="KW-0547">Nucleotide-binding</keyword>
<dbReference type="InterPro" id="IPR043129">
    <property type="entry name" value="ATPase_NBD"/>
</dbReference>
<comment type="caution">
    <text evidence="17">The sequence shown here is derived from an EMBL/GenBank/DDBJ whole genome shotgun (WGS) entry which is preliminary data.</text>
</comment>
<dbReference type="GO" id="GO:0005524">
    <property type="term" value="F:ATP binding"/>
    <property type="evidence" value="ECO:0007669"/>
    <property type="project" value="UniProtKB-UniRule"/>
</dbReference>
<dbReference type="EC" id="2.7.1.33" evidence="6 16"/>
<comment type="catalytic activity">
    <reaction evidence="1 16">
        <text>(R)-pantothenate + ATP = (R)-4'-phosphopantothenate + ADP + H(+)</text>
        <dbReference type="Rhea" id="RHEA:16373"/>
        <dbReference type="ChEBI" id="CHEBI:10986"/>
        <dbReference type="ChEBI" id="CHEBI:15378"/>
        <dbReference type="ChEBI" id="CHEBI:29032"/>
        <dbReference type="ChEBI" id="CHEBI:30616"/>
        <dbReference type="ChEBI" id="CHEBI:456216"/>
        <dbReference type="EC" id="2.7.1.33"/>
    </reaction>
</comment>
<comment type="cofactor">
    <cofactor evidence="16">
        <name>NH4(+)</name>
        <dbReference type="ChEBI" id="CHEBI:28938"/>
    </cofactor>
    <cofactor evidence="16">
        <name>K(+)</name>
        <dbReference type="ChEBI" id="CHEBI:29103"/>
    </cofactor>
    <text evidence="16">A monovalent cation. Ammonium or potassium.</text>
</comment>
<dbReference type="GO" id="GO:0046872">
    <property type="term" value="F:metal ion binding"/>
    <property type="evidence" value="ECO:0007669"/>
    <property type="project" value="UniProtKB-KW"/>
</dbReference>
<dbReference type="GO" id="GO:0005737">
    <property type="term" value="C:cytoplasm"/>
    <property type="evidence" value="ECO:0007669"/>
    <property type="project" value="UniProtKB-SubCell"/>
</dbReference>
<dbReference type="NCBIfam" id="TIGR00671">
    <property type="entry name" value="baf"/>
    <property type="match status" value="1"/>
</dbReference>
<name>A0A926D7S6_9FIRM</name>
<dbReference type="HAMAP" id="MF_01274">
    <property type="entry name" value="Pantothen_kinase_3"/>
    <property type="match status" value="1"/>
</dbReference>
<feature type="binding site" evidence="16">
    <location>
        <position position="129"/>
    </location>
    <ligand>
        <name>K(+)</name>
        <dbReference type="ChEBI" id="CHEBI:29103"/>
    </ligand>
</feature>
<keyword evidence="7 16" id="KW-0963">Cytoplasm</keyword>
<dbReference type="CDD" id="cd24015">
    <property type="entry name" value="ASKHA_NBD_PanK-III"/>
    <property type="match status" value="1"/>
</dbReference>
<dbReference type="EMBL" id="JACRSN010000003">
    <property type="protein sequence ID" value="MBC8532972.1"/>
    <property type="molecule type" value="Genomic_DNA"/>
</dbReference>
<keyword evidence="18" id="KW-1185">Reference proteome</keyword>
<keyword evidence="8 16" id="KW-0808">Transferase</keyword>
<evidence type="ECO:0000256" key="8">
    <source>
        <dbReference type="ARBA" id="ARBA00022679"/>
    </source>
</evidence>
<accession>A0A926D7S6</accession>
<comment type="similarity">
    <text evidence="14 16">Belongs to the type III pantothenate kinase family.</text>
</comment>
<comment type="subcellular location">
    <subcellularLocation>
        <location evidence="3 16">Cytoplasm</location>
    </subcellularLocation>
</comment>
<dbReference type="RefSeq" id="WP_249318250.1">
    <property type="nucleotide sequence ID" value="NZ_JACRSN010000003.1"/>
</dbReference>
<comment type="function">
    <text evidence="16">Catalyzes the phosphorylation of pantothenate (Pan), the first step in CoA biosynthesis.</text>
</comment>
<evidence type="ECO:0000256" key="14">
    <source>
        <dbReference type="ARBA" id="ARBA00038036"/>
    </source>
</evidence>
<feature type="binding site" evidence="16">
    <location>
        <begin position="6"/>
        <end position="13"/>
    </location>
    <ligand>
        <name>ATP</name>
        <dbReference type="ChEBI" id="CHEBI:30616"/>
    </ligand>
</feature>
<evidence type="ECO:0000256" key="4">
    <source>
        <dbReference type="ARBA" id="ARBA00005225"/>
    </source>
</evidence>
<comment type="subunit">
    <text evidence="5 16">Homodimer.</text>
</comment>
<keyword evidence="16" id="KW-0479">Metal-binding</keyword>
<gene>
    <name evidence="16" type="primary">coaX</name>
    <name evidence="17" type="ORF">IAG03_02940</name>
</gene>
<keyword evidence="11 16" id="KW-0067">ATP-binding</keyword>
<evidence type="ECO:0000256" key="12">
    <source>
        <dbReference type="ARBA" id="ARBA00022958"/>
    </source>
</evidence>
<evidence type="ECO:0000256" key="3">
    <source>
        <dbReference type="ARBA" id="ARBA00004496"/>
    </source>
</evidence>
<evidence type="ECO:0000256" key="2">
    <source>
        <dbReference type="ARBA" id="ARBA00001958"/>
    </source>
</evidence>
<evidence type="ECO:0000256" key="10">
    <source>
        <dbReference type="ARBA" id="ARBA00022777"/>
    </source>
</evidence>
<proteinExistence type="inferred from homology"/>
<dbReference type="SUPFAM" id="SSF53067">
    <property type="entry name" value="Actin-like ATPase domain"/>
    <property type="match status" value="2"/>
</dbReference>
<feature type="binding site" evidence="16">
    <location>
        <position position="184"/>
    </location>
    <ligand>
        <name>substrate</name>
    </ligand>
</feature>
<comment type="cofactor">
    <cofactor evidence="2">
        <name>K(+)</name>
        <dbReference type="ChEBI" id="CHEBI:29103"/>
    </cofactor>
</comment>
<sequence length="255" mass="27010">MLLAVEIGNSQITFGIYEGCSLSYAAHVVTDHRLTADQYAISLHQILDLYHVNRALLSGSIICSVVPELTAPIAEAIHKLLGIQPLILGPGVRTGLNIRIDNPAQLGSDLVADAVAAIAQFPMPCLIFDLGTATSISVLNQTGTLLGVSICAGVGMMQEGLCSRTALLPHIDLTMPDSPIGRNTVQAMQSGLLYGAAAMIDGMADRLTETLGAPATLLATGCYAQKVLPACKRAFLFCDHLLLDGLRIIYEKNKK</sequence>
<evidence type="ECO:0000256" key="16">
    <source>
        <dbReference type="HAMAP-Rule" id="MF_01274"/>
    </source>
</evidence>
<evidence type="ECO:0000256" key="7">
    <source>
        <dbReference type="ARBA" id="ARBA00022490"/>
    </source>
</evidence>
<organism evidence="17 18">
    <name type="scientific">Yeguia hominis</name>
    <dbReference type="NCBI Taxonomy" id="2763662"/>
    <lineage>
        <taxon>Bacteria</taxon>
        <taxon>Bacillati</taxon>
        <taxon>Bacillota</taxon>
        <taxon>Clostridia</taxon>
        <taxon>Eubacteriales</taxon>
        <taxon>Yeguiaceae</taxon>
        <taxon>Yeguia</taxon>
    </lineage>
</organism>
<feature type="binding site" evidence="16">
    <location>
        <position position="132"/>
    </location>
    <ligand>
        <name>ATP</name>
        <dbReference type="ChEBI" id="CHEBI:30616"/>
    </ligand>
</feature>
<dbReference type="Gene3D" id="3.30.420.40">
    <property type="match status" value="2"/>
</dbReference>
<dbReference type="Pfam" id="PF03309">
    <property type="entry name" value="Pan_kinase"/>
    <property type="match status" value="1"/>
</dbReference>
<reference evidence="17" key="1">
    <citation type="submission" date="2020-08" db="EMBL/GenBank/DDBJ databases">
        <title>Genome public.</title>
        <authorList>
            <person name="Liu C."/>
            <person name="Sun Q."/>
        </authorList>
    </citation>
    <scope>NUCLEOTIDE SEQUENCE</scope>
    <source>
        <strain evidence="17">NSJ-40</strain>
    </source>
</reference>
<evidence type="ECO:0000256" key="9">
    <source>
        <dbReference type="ARBA" id="ARBA00022741"/>
    </source>
</evidence>
<feature type="binding site" evidence="16">
    <location>
        <begin position="107"/>
        <end position="110"/>
    </location>
    <ligand>
        <name>substrate</name>
    </ligand>
</feature>
<feature type="active site" description="Proton acceptor" evidence="16">
    <location>
        <position position="109"/>
    </location>
</feature>
<dbReference type="GO" id="GO:0004594">
    <property type="term" value="F:pantothenate kinase activity"/>
    <property type="evidence" value="ECO:0007669"/>
    <property type="project" value="UniProtKB-UniRule"/>
</dbReference>